<evidence type="ECO:0000256" key="5">
    <source>
        <dbReference type="SAM" id="MobiDB-lite"/>
    </source>
</evidence>
<sequence>MRRPRDASDGDEDRGYPSSSAVNGAGDEEEERRQAARTPGKDGPVDALWRWRSQSLSEIVLSWSVDQILDKDLLRDKVSKIPETFSSIEQYMTSYFGPLLEEVRGDMCSSMEDISNAPYADLLSVNSMRKGKGSYEISLGRWRGTSHGCGIDNYKPKSADVLLISETKPANQSDILKQSKSCVIVWVSKVNGNKMTVKASQLMETGAQGGERRPIGANKYDKLYAECLDKSWEMLDQEAMASKCRNSSVHRNVWKESHKVEKCSDVHGRNEKETGESKRWSFYAMYLTNMVTYDRVWVVLRRGLTMDSKIIHSMLGRNNYAEVFVLMLQALGHCKHCVNKSHDEIKGDLCDFKLNDSQLDAVASCILASECTHRSSMGLVWGPPGTGKTTTVAVMLQMLLMKEQRTLACAPTNMAVLQVASRLLELIGDFSLRHNYSLGDIILFGNKDRLQIGKLLSEIYLDDRVQKLLSSFNRQHGWKHCVDSVVTFLKNCISRYRMSVDIQQGSSDARDLTFKKYFTSRFSTLANGLVRCIDTFYDHLPRSSLGKNFDKMMFVKRLLDKLQQSLSADDVSDELLFTIFNPADEVPDSSGSHDDLIDDEDDFHDCKISLDSPLDIKSLCIKILMSLSNMRLPCEDNELSIRDLCLKHAKLIFCTASSSFELFRLQSVRPISILVIDEAAQLKECESLVPLLLQGIEHVLLIGDENQLSSLVKSKIAKDADFGRSLYQRLCTMGYSKHLLEVQYRMHPSISKFPNSNFYDNRISDGPIVRQEDYAKSYLPGPIYGAYSFIHIDNDMEMLDSLGQSSKNMAEVAVAANIVERLAKECTEKRQRTRVGIISPYTAQVIALQDRLGRKFEKHDFLSVTVKSIDGFQGGEEDIILISTVRSNKDGKVGFLSDSGRINVALTRAKYCLWILGNGTTLLASNSIWADLVRDSKRRRCFFDAFKDKDLAEVVMFATKPEQWNRREQRNSRANEAPSWPSSWDVVADRNNPPRRWNGRPASSNARSVTKSYDQGPNACRWTNNFSASREESYRTRFQHGEPLRSGHYNNQSRVAPANQNRFNNYNASSEWHGSVEAYRGWPKQHVGPEPHARLSHECSSSFQEGDVRHTPRSAYGEESHGQISVLGSWQAPGTYYNCGPQNRTVCPEFQNRGSFQQRFGSYGAADSGFGRANGDRQFNSLERRVPYGRIGGQGRGRTSCQGRGYTRGWHERFVCRWSEPHCQVQNGGSEIASHKLVAPGQQGTKRNWCKAESSDSPQQDNTKRILGSVDQPPGPGPVCHGGSGAPSPEQHASRQGAVKRGVCEAESSDLPIQDESSEVTLKQSADKPLCTTEDGNSGAGSCELPVPEQGGVGIDLREAGPPDIPCQIPDGSSEAFLELLVPEHRGMEAGLCKVEPSDAPYQGQDGSPGTASHEQPVPEQRGMGRADSCATEPLSVHQDSTENKPETVEQDS</sequence>
<feature type="region of interest" description="Disordered" evidence="5">
    <location>
        <begin position="1234"/>
        <end position="1364"/>
    </location>
</feature>
<keyword evidence="4" id="KW-0067">ATP-binding</keyword>
<evidence type="ECO:0000313" key="8">
    <source>
        <dbReference type="EMBL" id="PWZ56881.1"/>
    </source>
</evidence>
<proteinExistence type="predicted"/>
<keyword evidence="3 8" id="KW-0347">Helicase</keyword>
<dbReference type="PANTHER" id="PTHR10887">
    <property type="entry name" value="DNA2/NAM7 HELICASE FAMILY"/>
    <property type="match status" value="1"/>
</dbReference>
<evidence type="ECO:0000256" key="2">
    <source>
        <dbReference type="ARBA" id="ARBA00022801"/>
    </source>
</evidence>
<feature type="region of interest" description="Disordered" evidence="5">
    <location>
        <begin position="966"/>
        <end position="1014"/>
    </location>
</feature>
<dbReference type="InterPro" id="IPR045055">
    <property type="entry name" value="DNA2/NAM7-like"/>
</dbReference>
<feature type="region of interest" description="Disordered" evidence="5">
    <location>
        <begin position="1391"/>
        <end position="1453"/>
    </location>
</feature>
<dbReference type="Proteomes" id="UP000251960">
    <property type="component" value="Chromosome 1"/>
</dbReference>
<evidence type="ECO:0000259" key="6">
    <source>
        <dbReference type="Pfam" id="PF13086"/>
    </source>
</evidence>
<dbReference type="InterPro" id="IPR047187">
    <property type="entry name" value="SF1_C_Upf1"/>
</dbReference>
<feature type="compositionally biased region" description="Polar residues" evidence="5">
    <location>
        <begin position="1405"/>
        <end position="1414"/>
    </location>
</feature>
<feature type="region of interest" description="Disordered" evidence="5">
    <location>
        <begin position="1"/>
        <end position="44"/>
    </location>
</feature>
<comment type="caution">
    <text evidence="8">The sequence shown here is derived from an EMBL/GenBank/DDBJ whole genome shotgun (WGS) entry which is preliminary data.</text>
</comment>
<feature type="domain" description="DNA2/NAM7 helicase-like C-terminal" evidence="7">
    <location>
        <begin position="723"/>
        <end position="918"/>
    </location>
</feature>
<evidence type="ECO:0000259" key="7">
    <source>
        <dbReference type="Pfam" id="PF13087"/>
    </source>
</evidence>
<dbReference type="EMBL" id="NCVQ01000001">
    <property type="protein sequence ID" value="PWZ56881.1"/>
    <property type="molecule type" value="Genomic_DNA"/>
</dbReference>
<dbReference type="ExpressionAtlas" id="A0A317YGA8">
    <property type="expression patterns" value="baseline and differential"/>
</dbReference>
<evidence type="ECO:0000256" key="4">
    <source>
        <dbReference type="ARBA" id="ARBA00022840"/>
    </source>
</evidence>
<reference evidence="8" key="1">
    <citation type="journal article" date="2018" name="Nat. Genet.">
        <title>Extensive intraspecific gene order and gene structural variations between Mo17 and other maize genomes.</title>
        <authorList>
            <person name="Sun S."/>
            <person name="Zhou Y."/>
            <person name="Chen J."/>
            <person name="Shi J."/>
            <person name="Zhao H."/>
            <person name="Zhao H."/>
            <person name="Song W."/>
            <person name="Zhang M."/>
            <person name="Cui Y."/>
            <person name="Dong X."/>
            <person name="Liu H."/>
            <person name="Ma X."/>
            <person name="Jiao Y."/>
            <person name="Wang B."/>
            <person name="Wei X."/>
            <person name="Stein J.C."/>
            <person name="Glaubitz J.C."/>
            <person name="Lu F."/>
            <person name="Yu G."/>
            <person name="Liang C."/>
            <person name="Fengler K."/>
            <person name="Li B."/>
            <person name="Rafalski A."/>
            <person name="Schnable P.S."/>
            <person name="Ware D.H."/>
            <person name="Buckler E.S."/>
            <person name="Lai J."/>
        </authorList>
    </citation>
    <scope>NUCLEOTIDE SEQUENCE [LARGE SCALE GENOMIC DNA]</scope>
    <source>
        <tissue evidence="8">Seedling</tissue>
    </source>
</reference>
<organism evidence="8">
    <name type="scientific">Zea mays</name>
    <name type="common">Maize</name>
    <dbReference type="NCBI Taxonomy" id="4577"/>
    <lineage>
        <taxon>Eukaryota</taxon>
        <taxon>Viridiplantae</taxon>
        <taxon>Streptophyta</taxon>
        <taxon>Embryophyta</taxon>
        <taxon>Tracheophyta</taxon>
        <taxon>Spermatophyta</taxon>
        <taxon>Magnoliopsida</taxon>
        <taxon>Liliopsida</taxon>
        <taxon>Poales</taxon>
        <taxon>Poaceae</taxon>
        <taxon>PACMAD clade</taxon>
        <taxon>Panicoideae</taxon>
        <taxon>Andropogonodae</taxon>
        <taxon>Andropogoneae</taxon>
        <taxon>Tripsacinae</taxon>
        <taxon>Zea</taxon>
    </lineage>
</organism>
<dbReference type="GO" id="GO:0005524">
    <property type="term" value="F:ATP binding"/>
    <property type="evidence" value="ECO:0007669"/>
    <property type="project" value="UniProtKB-KW"/>
</dbReference>
<dbReference type="PANTHER" id="PTHR10887:SF520">
    <property type="entry name" value="P-LOOP CONTAINING NUCLEOSIDE TRIPHOSPHATE HYDROLASE SUPERFAMILY PROTEIN"/>
    <property type="match status" value="1"/>
</dbReference>
<dbReference type="GO" id="GO:0004386">
    <property type="term" value="F:helicase activity"/>
    <property type="evidence" value="ECO:0007669"/>
    <property type="project" value="UniProtKB-KW"/>
</dbReference>
<dbReference type="CDD" id="cd18808">
    <property type="entry name" value="SF1_C_Upf1"/>
    <property type="match status" value="1"/>
</dbReference>
<gene>
    <name evidence="8" type="primary">MAA3_5</name>
    <name evidence="8" type="ORF">Zm00014a_021810</name>
</gene>
<dbReference type="Pfam" id="PF13087">
    <property type="entry name" value="AAA_12"/>
    <property type="match status" value="1"/>
</dbReference>
<feature type="compositionally biased region" description="Low complexity" evidence="5">
    <location>
        <begin position="990"/>
        <end position="1001"/>
    </location>
</feature>
<dbReference type="InterPro" id="IPR041679">
    <property type="entry name" value="DNA2/NAM7-like_C"/>
</dbReference>
<protein>
    <submittedName>
        <fullName evidence="8">Putative helicase MAGATAMA 3</fullName>
    </submittedName>
</protein>
<feature type="compositionally biased region" description="Basic and acidic residues" evidence="5">
    <location>
        <begin position="31"/>
        <end position="44"/>
    </location>
</feature>
<keyword evidence="2" id="KW-0378">Hydrolase</keyword>
<dbReference type="InterPro" id="IPR041677">
    <property type="entry name" value="DNA2/NAM7_AAA_11"/>
</dbReference>
<dbReference type="SUPFAM" id="SSF52540">
    <property type="entry name" value="P-loop containing nucleoside triphosphate hydrolases"/>
    <property type="match status" value="1"/>
</dbReference>
<name>A0A317YGA8_MAIZE</name>
<feature type="domain" description="DNA2/NAM7 helicase helicase" evidence="6">
    <location>
        <begin position="353"/>
        <end position="715"/>
    </location>
</feature>
<dbReference type="GO" id="GO:0005694">
    <property type="term" value="C:chromosome"/>
    <property type="evidence" value="ECO:0007669"/>
    <property type="project" value="UniProtKB-ARBA"/>
</dbReference>
<feature type="compositionally biased region" description="Polar residues" evidence="5">
    <location>
        <begin position="1002"/>
        <end position="1014"/>
    </location>
</feature>
<evidence type="ECO:0000256" key="1">
    <source>
        <dbReference type="ARBA" id="ARBA00022741"/>
    </source>
</evidence>
<evidence type="ECO:0000256" key="3">
    <source>
        <dbReference type="ARBA" id="ARBA00022806"/>
    </source>
</evidence>
<dbReference type="InterPro" id="IPR027417">
    <property type="entry name" value="P-loop_NTPase"/>
</dbReference>
<keyword evidence="1" id="KW-0547">Nucleotide-binding</keyword>
<dbReference type="GO" id="GO:0016787">
    <property type="term" value="F:hydrolase activity"/>
    <property type="evidence" value="ECO:0007669"/>
    <property type="project" value="UniProtKB-KW"/>
</dbReference>
<dbReference type="Pfam" id="PF13086">
    <property type="entry name" value="AAA_11"/>
    <property type="match status" value="1"/>
</dbReference>
<feature type="compositionally biased region" description="Basic and acidic residues" evidence="5">
    <location>
        <begin position="1440"/>
        <end position="1453"/>
    </location>
</feature>
<accession>A0A317YGA8</accession>
<dbReference type="Gene3D" id="3.40.50.300">
    <property type="entry name" value="P-loop containing nucleotide triphosphate hydrolases"/>
    <property type="match status" value="2"/>
</dbReference>
<dbReference type="FunFam" id="3.40.50.300:FF:000326">
    <property type="entry name" value="P-loop containing nucleoside triphosphate hydrolase"/>
    <property type="match status" value="1"/>
</dbReference>